<name>A0ACB9EHP2_ARCLA</name>
<proteinExistence type="predicted"/>
<gene>
    <name evidence="1" type="ORF">L6452_05733</name>
</gene>
<accession>A0ACB9EHP2</accession>
<dbReference type="EMBL" id="CM042048">
    <property type="protein sequence ID" value="KAI3758180.1"/>
    <property type="molecule type" value="Genomic_DNA"/>
</dbReference>
<protein>
    <submittedName>
        <fullName evidence="1">Uncharacterized protein</fullName>
    </submittedName>
</protein>
<reference evidence="1 2" key="2">
    <citation type="journal article" date="2022" name="Mol. Ecol. Resour.">
        <title>The genomes of chicory, endive, great burdock and yacon provide insights into Asteraceae paleo-polyploidization history and plant inulin production.</title>
        <authorList>
            <person name="Fan W."/>
            <person name="Wang S."/>
            <person name="Wang H."/>
            <person name="Wang A."/>
            <person name="Jiang F."/>
            <person name="Liu H."/>
            <person name="Zhao H."/>
            <person name="Xu D."/>
            <person name="Zhang Y."/>
        </authorList>
    </citation>
    <scope>NUCLEOTIDE SEQUENCE [LARGE SCALE GENOMIC DNA]</scope>
    <source>
        <strain evidence="2">cv. Niubang</strain>
    </source>
</reference>
<sequence length="312" mass="35119">MEGAFLLDSKIDVVVEDMPKIEKMAKESTGNSGRKKLADISNMPRKPSTLNQVNKPRPNSATIKEYIEQLQKENAALMKLLADKNRIIELSGAELHKLRITLQKMQQQNLQLAQSNSQMLAELNSGKDRLKDLQHQLGCKNGLLIAKKLELEGKGKTKTCQTNDVKRMKVSEHEEPGVCIVAEQDKDKRCNTGGRQKSKSLGPSVRKDQDKGVGDNGRLRAIRQSARFKHDEPKPTEDLFHTDNVDLPPCPVLDDTMQEDLVNISVKKEDVEGDSVSLEPRRSSISRPSREAAKKVQSYKEMNVKVKMRRTE</sequence>
<dbReference type="Proteomes" id="UP001055879">
    <property type="component" value="Linkage Group LG02"/>
</dbReference>
<evidence type="ECO:0000313" key="2">
    <source>
        <dbReference type="Proteomes" id="UP001055879"/>
    </source>
</evidence>
<evidence type="ECO:0000313" key="1">
    <source>
        <dbReference type="EMBL" id="KAI3758180.1"/>
    </source>
</evidence>
<comment type="caution">
    <text evidence="1">The sequence shown here is derived from an EMBL/GenBank/DDBJ whole genome shotgun (WGS) entry which is preliminary data.</text>
</comment>
<keyword evidence="2" id="KW-1185">Reference proteome</keyword>
<reference evidence="2" key="1">
    <citation type="journal article" date="2022" name="Mol. Ecol. Resour.">
        <title>The genomes of chicory, endive, great burdock and yacon provide insights into Asteraceae palaeo-polyploidization history and plant inulin production.</title>
        <authorList>
            <person name="Fan W."/>
            <person name="Wang S."/>
            <person name="Wang H."/>
            <person name="Wang A."/>
            <person name="Jiang F."/>
            <person name="Liu H."/>
            <person name="Zhao H."/>
            <person name="Xu D."/>
            <person name="Zhang Y."/>
        </authorList>
    </citation>
    <scope>NUCLEOTIDE SEQUENCE [LARGE SCALE GENOMIC DNA]</scope>
    <source>
        <strain evidence="2">cv. Niubang</strain>
    </source>
</reference>
<organism evidence="1 2">
    <name type="scientific">Arctium lappa</name>
    <name type="common">Greater burdock</name>
    <name type="synonym">Lappa major</name>
    <dbReference type="NCBI Taxonomy" id="4217"/>
    <lineage>
        <taxon>Eukaryota</taxon>
        <taxon>Viridiplantae</taxon>
        <taxon>Streptophyta</taxon>
        <taxon>Embryophyta</taxon>
        <taxon>Tracheophyta</taxon>
        <taxon>Spermatophyta</taxon>
        <taxon>Magnoliopsida</taxon>
        <taxon>eudicotyledons</taxon>
        <taxon>Gunneridae</taxon>
        <taxon>Pentapetalae</taxon>
        <taxon>asterids</taxon>
        <taxon>campanulids</taxon>
        <taxon>Asterales</taxon>
        <taxon>Asteraceae</taxon>
        <taxon>Carduoideae</taxon>
        <taxon>Cardueae</taxon>
        <taxon>Arctiinae</taxon>
        <taxon>Arctium</taxon>
    </lineage>
</organism>